<dbReference type="EMBL" id="NRRV01000063">
    <property type="protein sequence ID" value="MBK1632974.1"/>
    <property type="molecule type" value="Genomic_DNA"/>
</dbReference>
<dbReference type="Pfam" id="PF17210">
    <property type="entry name" value="SdrD_B"/>
    <property type="match status" value="9"/>
</dbReference>
<evidence type="ECO:0000259" key="6">
    <source>
        <dbReference type="Pfam" id="PF24346"/>
    </source>
</evidence>
<dbReference type="InterPro" id="IPR036278">
    <property type="entry name" value="Sialidase_sf"/>
</dbReference>
<feature type="compositionally biased region" description="Low complexity" evidence="4">
    <location>
        <begin position="2598"/>
        <end position="2612"/>
    </location>
</feature>
<feature type="domain" description="SD-repeat containing protein B" evidence="5">
    <location>
        <begin position="998"/>
        <end position="1126"/>
    </location>
</feature>
<dbReference type="PANTHER" id="PTHR23303">
    <property type="entry name" value="CARBOXYPEPTIDASE REGULATORY REGION-CONTAINING"/>
    <property type="match status" value="1"/>
</dbReference>
<dbReference type="InterPro" id="IPR033764">
    <property type="entry name" value="Sdr_B"/>
</dbReference>
<dbReference type="InterPro" id="IPR051417">
    <property type="entry name" value="SDr/BOS_complex"/>
</dbReference>
<comment type="subcellular location">
    <subcellularLocation>
        <location evidence="1">Secreted</location>
    </subcellularLocation>
</comment>
<feature type="domain" description="SD-repeat containing protein B" evidence="5">
    <location>
        <begin position="1397"/>
        <end position="1511"/>
    </location>
</feature>
<feature type="region of interest" description="Disordered" evidence="4">
    <location>
        <begin position="1243"/>
        <end position="1264"/>
    </location>
</feature>
<feature type="region of interest" description="Disordered" evidence="4">
    <location>
        <begin position="2419"/>
        <end position="2445"/>
    </location>
</feature>
<comment type="caution">
    <text evidence="7">The sequence shown here is derived from an EMBL/GenBank/DDBJ whole genome shotgun (WGS) entry which is preliminary data.</text>
</comment>
<feature type="domain" description="SD-repeat containing protein B" evidence="5">
    <location>
        <begin position="473"/>
        <end position="593"/>
    </location>
</feature>
<dbReference type="InterPro" id="IPR055354">
    <property type="entry name" value="DUF7507"/>
</dbReference>
<evidence type="ECO:0000313" key="7">
    <source>
        <dbReference type="EMBL" id="MBK1632974.1"/>
    </source>
</evidence>
<protein>
    <recommendedName>
        <fullName evidence="9">DUF11 domain-containing protein</fullName>
    </recommendedName>
</protein>
<dbReference type="Gene3D" id="2.60.40.10">
    <property type="entry name" value="Immunoglobulins"/>
    <property type="match status" value="9"/>
</dbReference>
<feature type="domain" description="SD-repeat containing protein B" evidence="5">
    <location>
        <begin position="736"/>
        <end position="857"/>
    </location>
</feature>
<evidence type="ECO:0000256" key="3">
    <source>
        <dbReference type="ARBA" id="ARBA00022729"/>
    </source>
</evidence>
<evidence type="ECO:0000256" key="2">
    <source>
        <dbReference type="ARBA" id="ARBA00022525"/>
    </source>
</evidence>
<feature type="region of interest" description="Disordered" evidence="4">
    <location>
        <begin position="2589"/>
        <end position="2612"/>
    </location>
</feature>
<organism evidence="7 8">
    <name type="scientific">Thiohalocapsa halophila</name>
    <dbReference type="NCBI Taxonomy" id="69359"/>
    <lineage>
        <taxon>Bacteria</taxon>
        <taxon>Pseudomonadati</taxon>
        <taxon>Pseudomonadota</taxon>
        <taxon>Gammaproteobacteria</taxon>
        <taxon>Chromatiales</taxon>
        <taxon>Chromatiaceae</taxon>
        <taxon>Thiohalocapsa</taxon>
    </lineage>
</organism>
<dbReference type="SUPFAM" id="SSF117074">
    <property type="entry name" value="Hypothetical protein PA1324"/>
    <property type="match status" value="9"/>
</dbReference>
<keyword evidence="2" id="KW-0964">Secreted</keyword>
<reference evidence="7 8" key="1">
    <citation type="journal article" date="2020" name="Microorganisms">
        <title>Osmotic Adaptation and Compatible Solute Biosynthesis of Phototrophic Bacteria as Revealed from Genome Analyses.</title>
        <authorList>
            <person name="Imhoff J.F."/>
            <person name="Rahn T."/>
            <person name="Kunzel S."/>
            <person name="Keller A."/>
            <person name="Neulinger S.C."/>
        </authorList>
    </citation>
    <scope>NUCLEOTIDE SEQUENCE [LARGE SCALE GENOMIC DNA]</scope>
    <source>
        <strain evidence="7 8">DSM 6210</strain>
    </source>
</reference>
<name>A0ABS1CM05_9GAMM</name>
<dbReference type="Proteomes" id="UP000748752">
    <property type="component" value="Unassembled WGS sequence"/>
</dbReference>
<feature type="region of interest" description="Disordered" evidence="4">
    <location>
        <begin position="1564"/>
        <end position="1583"/>
    </location>
</feature>
<feature type="domain" description="SD-repeat containing protein B" evidence="5">
    <location>
        <begin position="373"/>
        <end position="469"/>
    </location>
</feature>
<feature type="domain" description="DUF7507" evidence="6">
    <location>
        <begin position="1994"/>
        <end position="2065"/>
    </location>
</feature>
<evidence type="ECO:0000256" key="4">
    <source>
        <dbReference type="SAM" id="MobiDB-lite"/>
    </source>
</evidence>
<feature type="domain" description="SD-repeat containing protein B" evidence="5">
    <location>
        <begin position="1281"/>
        <end position="1392"/>
    </location>
</feature>
<feature type="domain" description="SD-repeat containing protein B" evidence="5">
    <location>
        <begin position="602"/>
        <end position="731"/>
    </location>
</feature>
<keyword evidence="3" id="KW-0732">Signal</keyword>
<sequence>MALCPLSGWLRGMCRAATPKETFVSRSGPARATASGARRSARQVPHDKPSDHTQPRNAMNKRSIFGRLLGVFDGAERAHKTPTSAATDTSGAQRLRISPSRRSQSALGIVTAVSMGLGLAQMAPAATLGVGADIQLPETDLAGPGSFDYDAGTRALTLVGQPGSTEFTAGIASFWTFAASNRVEMTIVVGNCSPADAGAASCAVVPAGDDNFIIEGEIQGRPSGVLLTGEVTAMGFSDISRTDNFDFRITATGGRWVDDGLIQLGGDIGFAAVIEGSTFAGSFAQDFRSSTGRVKGRIGPIPGLTPPGGIASLGDRVFEDLNGNGVQDCPNVNGDNVVGNETAAELTAAGFDPNAYPECFSGIGNVPVTLHPADNGVCDTSAALTDADGNPLTTSTDSQGFYGFENLAAGDYCVVVTEPDGICDYGDVAFTDANVGTDNEVDSDVDASGVSESVSLIDGLQDNSLDAGVVCPAQVGDRLWDDGDQTMKNGQQESGEPGIEGQEVNLWRCDGLNGNTTGLADTATTGTDGIYGFTVQPGQVYAIEFTRPGDSTGFTDRDFGNDTSDSDVNNTGSTGCVVQLASNEQDLTLDAGVFTAAPGSRFGDTLFHDRNGNGIQDGGEDGVPGATVQLYESCTGVDGNGAPQGTLLGTAFTDANGVYDSGEVFAGGYCVEFVPPTDFCVVDGVDYGDPVFTSQDAGTDDGIDSDADANGVVAPFFLPDNTTDPTRDAGIYCQARIGDRLWNDTAQIDGEQSTDTTAEPGIADIEVKVYACVDGTPDTTTAVATLTTDDDGFYEALVSPGSYAVGFDKAALEALGFELTLVNEVDDAFDSDADRTTGLTGCFDVASQERDLTRDAGAFTPVAALGDYCFHDLNGNGIQDDQEPGIPGCTVALYENLDGGACEFDSELVSDLTTAGGLYMFENLLGGDYCLQFTPPADFCVDPDTGTDLGPVAFSPQDQGGDDTADSDVNADGETASFGLGFNDTDMTRDAGLYCQAALGDRVFIDTNADGRQNCGDTDGDGIIGETDGSDTGSECGTGLSGITVNLREPAPTADASTGSRCDSAEIGGILDTQTTDGEGFYLFGPREPGDYCVEIIRPDASYTCTELNVGTETGDSDVRPPEGYSGDPLACVTSQTITLPSRTVDRRWDGGLWQTASLGDLVFEDTNQNGRQDGGEPPVAGVPVSLTDCSGNSVTDADGNAVTGTTTDANGQYLFDNLVPGCYEVTFTPSRELTEANTAGVDDAADSDADPTTGSTGQIQLPSGVYDDTWDAGLLPPPLAEIGNEVFLDQNGDGIRQDGEPGVAGATVTISGPNSFSDSVVTGSDGLYLFDELPAGDYSLTCTPPTGYAYTTPFDQGSVTDKDSNADPGTGAMGTHSLAAGDSNLTIDCGLVELARLGDFVFLDADRDGIQDAGESGIEDVSVSLYPGAAGGTCETGGTPLATTTTAADGSYGFEDLAPGDYCVAFEQPAGLEISPKDQGGDDSADSDGLVTAVTTLASGGEDLTLDQGFFEPLPPGGVCIPSIDFDLGGLSAGDIVGDQFMGVSIKATGSRFGDDNVAMIFDSSSPTGGDPDLGSPNEQYGGPGVGSYGETNRRALGNVLIVSEDLDSSDPDDDYRGGNIVFTFDNPTRVDSVGILDIDYGEDGGFIEAFDADGNSIGLGWIQGLGNNSYQEVELDVENASKLVVHFPSSGSVASLAFCPDIDIRKNAEGEDTQSLAPGGDASFELVVTNTGEDPLTNIVVADPQVPSCEFTVPSLGVGESASHTCIQPVSAGVAGQTFEDDFSERVFDGGSDNWSGPWVEYDVANDHGAAQDPLSGRVRIGSNEQIWLNDYWNTGTEPSIARALDIAGATRATLSFDWTVHCGVDRDDKIVLEISDDGGASWAELKAFTGFDGDDRNAEGQKLCQTMTAEELDITAYAAAETVIRYRVAHKYGGDHEMFKVDNVVVDVEGGGSGGFVNEACVTGVGGGIEVADCDRSTVEVEDGPTPPATTPAIDVRKQAEGPDQRTFAPGAEVEFEIAVRNTGDERLTDVEIDDPLVSACNASFAALEPAQVETYTCSTTLAAGGGTRTFADDIQAGAYDGDDGDTSWTGPWVEYDPRNHKVRGVRPSQDPSSGRVMAGSNGKIWMNDYYDTGEDPSIQRTANLSGADTATLTFEWNTHWGVDHDDKVVLELSADGGSTWQTLKAFTGKQTSAKSETVDISAFISGQTTLRFRVAHKYGGDHEMFKVDNVKIVASGGSSEGFVNEVFATATGEQGDTVTDADTSEVVVESGGGSGGGTCPTPSIDGDSGDWDLNADFFAKLYEAGRPDKDHLADAYVRYSDGTLYVLVLATPGNQVSQSAQDAWVKVYDLGSSTQVDGSSADFAWVTIGGEVRGYEASFDLAPGSYDEIEIHLNVNGGDTASTGKKKQGYIPLTTEESCPVSGGGAGSGGQDDDAAAGGGDTPAHVLLEAESGDLGPRWRVHHDNDASGGAYLSVQNGRNEYSHPDHRGIARYDFDVSQAGTHRLWGRVFTPGDHDDSFWVRVNGGDWIKWNGIDWQDSWHWDSLHDSDDGNAEVLLHLPAGANTLEVAYREDGAKLDQVLITPDLGLDPNTDPPSQAASGGAAPAGPVTLTLEAEDGRLGRWWRTHRDPDAVGGRYLEIKRGKTSTRRPHRSDRGRASYAFDVDRAGVYTLFGRVIAEDGRDDSFWVRIDGGDWVRWNGIERGRNWVWDQVHDADAGDAPLELYLEPGRHTLELAYREDGTKLDRWLITDDLTYVPMD</sequence>
<feature type="compositionally biased region" description="Low complexity" evidence="4">
    <location>
        <begin position="25"/>
        <end position="38"/>
    </location>
</feature>
<dbReference type="Gene3D" id="2.60.120.260">
    <property type="entry name" value="Galactose-binding domain-like"/>
    <property type="match status" value="4"/>
</dbReference>
<evidence type="ECO:0000313" key="8">
    <source>
        <dbReference type="Proteomes" id="UP000748752"/>
    </source>
</evidence>
<evidence type="ECO:0000259" key="5">
    <source>
        <dbReference type="Pfam" id="PF17210"/>
    </source>
</evidence>
<feature type="compositionally biased region" description="Basic and acidic residues" evidence="4">
    <location>
        <begin position="44"/>
        <end position="54"/>
    </location>
</feature>
<dbReference type="Pfam" id="PF24346">
    <property type="entry name" value="DUF7507"/>
    <property type="match status" value="1"/>
</dbReference>
<dbReference type="InterPro" id="IPR013783">
    <property type="entry name" value="Ig-like_fold"/>
</dbReference>
<proteinExistence type="predicted"/>
<feature type="region of interest" description="Disordered" evidence="4">
    <location>
        <begin position="25"/>
        <end position="60"/>
    </location>
</feature>
<keyword evidence="8" id="KW-1185">Reference proteome</keyword>
<feature type="domain" description="SD-repeat containing protein B" evidence="5">
    <location>
        <begin position="864"/>
        <end position="993"/>
    </location>
</feature>
<gene>
    <name evidence="7" type="ORF">CKO31_19905</name>
</gene>
<dbReference type="SUPFAM" id="SSF50939">
    <property type="entry name" value="Sialidases"/>
    <property type="match status" value="1"/>
</dbReference>
<evidence type="ECO:0000256" key="1">
    <source>
        <dbReference type="ARBA" id="ARBA00004613"/>
    </source>
</evidence>
<evidence type="ECO:0008006" key="9">
    <source>
        <dbReference type="Google" id="ProtNLM"/>
    </source>
</evidence>
<feature type="domain" description="SD-repeat containing protein B" evidence="5">
    <location>
        <begin position="1157"/>
        <end position="1275"/>
    </location>
</feature>
<accession>A0ABS1CM05</accession>
<dbReference type="PANTHER" id="PTHR23303:SF15">
    <property type="entry name" value="COLOSSIN-A"/>
    <property type="match status" value="1"/>
</dbReference>